<accession>A0ABQ6PIE4</accession>
<dbReference type="Proteomes" id="UP001628164">
    <property type="component" value="Unassembled WGS sequence"/>
</dbReference>
<gene>
    <name evidence="1" type="ORF">fsci_19250</name>
</gene>
<evidence type="ECO:0000313" key="1">
    <source>
        <dbReference type="EMBL" id="GMN90437.1"/>
    </source>
</evidence>
<comment type="caution">
    <text evidence="1">The sequence shown here is derived from an EMBL/GenBank/DDBJ whole genome shotgun (WGS) entry which is preliminary data.</text>
</comment>
<proteinExistence type="predicted"/>
<dbReference type="RefSeq" id="WP_407878121.1">
    <property type="nucleotide sequence ID" value="NZ_BTHG01000010.1"/>
</dbReference>
<protein>
    <submittedName>
        <fullName evidence="1">Uncharacterized protein</fullName>
    </submittedName>
</protein>
<reference evidence="1 2" key="1">
    <citation type="journal article" date="2024" name="Dis. Aquat. Organ.">
        <title>Francisella sciaenopsi sp. nov. isolated from diseased red drum Sciaenops ocellatus in Florida, USA.</title>
        <authorList>
            <person name="Kawahara M."/>
            <person name="Cody T.T."/>
            <person name="Yanong R.P.E."/>
            <person name="Henderson E."/>
            <person name="Yazdi Z."/>
            <person name="Soto E."/>
        </authorList>
    </citation>
    <scope>NUCLEOTIDE SEQUENCE [LARGE SCALE GENOMIC DNA]</scope>
    <source>
        <strain evidence="1 2">R22-20-7</strain>
    </source>
</reference>
<dbReference type="EMBL" id="BTHG01000010">
    <property type="protein sequence ID" value="GMN90437.1"/>
    <property type="molecule type" value="Genomic_DNA"/>
</dbReference>
<name>A0ABQ6PIE4_9GAMM</name>
<organism evidence="1 2">
    <name type="scientific">Francisella sciaenopsi</name>
    <dbReference type="NCBI Taxonomy" id="3055034"/>
    <lineage>
        <taxon>Bacteria</taxon>
        <taxon>Pseudomonadati</taxon>
        <taxon>Pseudomonadota</taxon>
        <taxon>Gammaproteobacteria</taxon>
        <taxon>Thiotrichales</taxon>
        <taxon>Francisellaceae</taxon>
        <taxon>Francisella</taxon>
    </lineage>
</organism>
<sequence length="62" mass="7004">MFAKYCHVIETKEQMDALVQRINKNGLSEDDLSMAKAGSDYVLANFTWAKNLEIIKQVVGIN</sequence>
<keyword evidence="2" id="KW-1185">Reference proteome</keyword>
<evidence type="ECO:0000313" key="2">
    <source>
        <dbReference type="Proteomes" id="UP001628164"/>
    </source>
</evidence>